<dbReference type="GeneID" id="81421669"/>
<dbReference type="AlphaFoldDB" id="A0A9W9IHQ1"/>
<dbReference type="GO" id="GO:0003682">
    <property type="term" value="F:chromatin binding"/>
    <property type="evidence" value="ECO:0007669"/>
    <property type="project" value="TreeGrafter"/>
</dbReference>
<evidence type="ECO:0000259" key="2">
    <source>
        <dbReference type="Pfam" id="PF01593"/>
    </source>
</evidence>
<reference evidence="3" key="1">
    <citation type="submission" date="2022-11" db="EMBL/GenBank/DDBJ databases">
        <authorList>
            <person name="Petersen C."/>
        </authorList>
    </citation>
    <scope>NUCLEOTIDE SEQUENCE</scope>
    <source>
        <strain evidence="3">IBT 26290</strain>
    </source>
</reference>
<evidence type="ECO:0000313" key="4">
    <source>
        <dbReference type="Proteomes" id="UP001149163"/>
    </source>
</evidence>
<feature type="domain" description="Amine oxidase" evidence="2">
    <location>
        <begin position="14"/>
        <end position="502"/>
    </location>
</feature>
<organism evidence="3 4">
    <name type="scientific">Penicillium canariense</name>
    <dbReference type="NCBI Taxonomy" id="189055"/>
    <lineage>
        <taxon>Eukaryota</taxon>
        <taxon>Fungi</taxon>
        <taxon>Dikarya</taxon>
        <taxon>Ascomycota</taxon>
        <taxon>Pezizomycotina</taxon>
        <taxon>Eurotiomycetes</taxon>
        <taxon>Eurotiomycetidae</taxon>
        <taxon>Eurotiales</taxon>
        <taxon>Aspergillaceae</taxon>
        <taxon>Penicillium</taxon>
    </lineage>
</organism>
<dbReference type="Gene3D" id="3.90.660.10">
    <property type="match status" value="1"/>
</dbReference>
<evidence type="ECO:0000313" key="3">
    <source>
        <dbReference type="EMBL" id="KAJ5174491.1"/>
    </source>
</evidence>
<dbReference type="SUPFAM" id="SSF51905">
    <property type="entry name" value="FAD/NAD(P)-binding domain"/>
    <property type="match status" value="1"/>
</dbReference>
<gene>
    <name evidence="3" type="ORF">N7482_000368</name>
</gene>
<dbReference type="InterPro" id="IPR002937">
    <property type="entry name" value="Amino_oxidase"/>
</dbReference>
<sequence>MSTKPHIGVIGAGLSGLRCADILLQNGAQVTILEARDRIGGRVHQEEVGGHSVDLGPNWIHGTGANPIMSIAEATQTVTYDPEGRNISISRDGNLIDEETAAKAAEFMWATIEEAFQYSNQHGDTIPPERSLYDFFQEKLEQTQFSQEEKQICLDSCKFWGTYVGDPIERQSLKFFYLEECIDGNNYFVASTYKRILEHVSKTALSQADIRFQQPVVSIYAPPRDGEHAQHQVTVSTATGERYSFDEVVITCPLGWLKRNTGAFSPALPGRLLEAITSISYGRLEKVYVTFPQAFWNANPSSTANGQHTGATKGSTSADGKDIGSNSNTPVNPIFAQFLEPSYAERPDGLPWNQECLSLAALPASCAHPTLLFYTYGPCATHIVKQIRHLAPSSPEYKQILLAFLEPFYSRLPGYDATSPDCIPTAVMATRWQDDPYAGHGSYCNFQVDLTQADKDIEVLRSGAGVGPARGLWFAGEHTAPFVALGTTTGAYWSGERAAVQVCESRGLGCVGTGVASNDSSTESINQSLLC</sequence>
<dbReference type="PANTHER" id="PTHR10742:SF414">
    <property type="entry name" value="CONTAINING AMINE OXIDASE, PUTATIVE (AFU_ORTHOLOGUE AFUA_3G12150)-RELATED"/>
    <property type="match status" value="1"/>
</dbReference>
<keyword evidence="4" id="KW-1185">Reference proteome</keyword>
<dbReference type="OrthoDB" id="5046242at2759"/>
<dbReference type="EMBL" id="JAPQKN010000001">
    <property type="protein sequence ID" value="KAJ5174491.1"/>
    <property type="molecule type" value="Genomic_DNA"/>
</dbReference>
<evidence type="ECO:0000256" key="1">
    <source>
        <dbReference type="SAM" id="MobiDB-lite"/>
    </source>
</evidence>
<dbReference type="PRINTS" id="PR00419">
    <property type="entry name" value="ADXRDTASE"/>
</dbReference>
<name>A0A9W9IHQ1_9EURO</name>
<reference evidence="3" key="2">
    <citation type="journal article" date="2023" name="IMA Fungus">
        <title>Comparative genomic study of the Penicillium genus elucidates a diverse pangenome and 15 lateral gene transfer events.</title>
        <authorList>
            <person name="Petersen C."/>
            <person name="Sorensen T."/>
            <person name="Nielsen M.R."/>
            <person name="Sondergaard T.E."/>
            <person name="Sorensen J.L."/>
            <person name="Fitzpatrick D.A."/>
            <person name="Frisvad J.C."/>
            <person name="Nielsen K.L."/>
        </authorList>
    </citation>
    <scope>NUCLEOTIDE SEQUENCE</scope>
    <source>
        <strain evidence="3">IBT 26290</strain>
    </source>
</reference>
<dbReference type="Gene3D" id="3.50.50.60">
    <property type="entry name" value="FAD/NAD(P)-binding domain"/>
    <property type="match status" value="1"/>
</dbReference>
<protein>
    <recommendedName>
        <fullName evidence="2">Amine oxidase domain-containing protein</fullName>
    </recommendedName>
</protein>
<dbReference type="Pfam" id="PF01593">
    <property type="entry name" value="Amino_oxidase"/>
    <property type="match status" value="1"/>
</dbReference>
<dbReference type="GO" id="GO:0050660">
    <property type="term" value="F:flavin adenine dinucleotide binding"/>
    <property type="evidence" value="ECO:0007669"/>
    <property type="project" value="TreeGrafter"/>
</dbReference>
<dbReference type="RefSeq" id="XP_056546099.1">
    <property type="nucleotide sequence ID" value="XM_056682493.1"/>
</dbReference>
<proteinExistence type="predicted"/>
<dbReference type="GO" id="GO:0006338">
    <property type="term" value="P:chromatin remodeling"/>
    <property type="evidence" value="ECO:0007669"/>
    <property type="project" value="TreeGrafter"/>
</dbReference>
<dbReference type="SUPFAM" id="SSF54373">
    <property type="entry name" value="FAD-linked reductases, C-terminal domain"/>
    <property type="match status" value="1"/>
</dbReference>
<dbReference type="PANTHER" id="PTHR10742">
    <property type="entry name" value="FLAVIN MONOAMINE OXIDASE"/>
    <property type="match status" value="1"/>
</dbReference>
<dbReference type="Proteomes" id="UP001149163">
    <property type="component" value="Unassembled WGS sequence"/>
</dbReference>
<dbReference type="GO" id="GO:0016491">
    <property type="term" value="F:oxidoreductase activity"/>
    <property type="evidence" value="ECO:0007669"/>
    <property type="project" value="InterPro"/>
</dbReference>
<comment type="caution">
    <text evidence="3">The sequence shown here is derived from an EMBL/GenBank/DDBJ whole genome shotgun (WGS) entry which is preliminary data.</text>
</comment>
<dbReference type="InterPro" id="IPR036188">
    <property type="entry name" value="FAD/NAD-bd_sf"/>
</dbReference>
<dbReference type="InterPro" id="IPR050281">
    <property type="entry name" value="Flavin_monoamine_oxidase"/>
</dbReference>
<feature type="region of interest" description="Disordered" evidence="1">
    <location>
        <begin position="302"/>
        <end position="327"/>
    </location>
</feature>
<accession>A0A9W9IHQ1</accession>